<comment type="subcellular location">
    <subcellularLocation>
        <location evidence="1">Membrane</location>
        <topology evidence="1">Multi-pass membrane protein</topology>
    </subcellularLocation>
</comment>
<comment type="similarity">
    <text evidence="2 6">Belongs to the peroxisomal membrane protein PXMP2/4 family.</text>
</comment>
<dbReference type="AlphaFoldDB" id="A0A5J5EZ19"/>
<evidence type="ECO:0000313" key="7">
    <source>
        <dbReference type="EMBL" id="KAA8908459.1"/>
    </source>
</evidence>
<dbReference type="InParanoid" id="A0A5J5EZ19"/>
<reference evidence="7 8" key="1">
    <citation type="submission" date="2019-09" db="EMBL/GenBank/DDBJ databases">
        <title>Draft genome of the ectomycorrhizal ascomycete Sphaerosporella brunnea.</title>
        <authorList>
            <consortium name="DOE Joint Genome Institute"/>
            <person name="Benucci G.M."/>
            <person name="Marozzi G."/>
            <person name="Antonielli L."/>
            <person name="Sanchez S."/>
            <person name="Marco P."/>
            <person name="Wang X."/>
            <person name="Falini L.B."/>
            <person name="Barry K."/>
            <person name="Haridas S."/>
            <person name="Lipzen A."/>
            <person name="Labutti K."/>
            <person name="Grigoriev I.V."/>
            <person name="Murat C."/>
            <person name="Martin F."/>
            <person name="Albertini E."/>
            <person name="Donnini D."/>
            <person name="Bonito G."/>
        </authorList>
    </citation>
    <scope>NUCLEOTIDE SEQUENCE [LARGE SCALE GENOMIC DNA]</scope>
    <source>
        <strain evidence="7 8">Sb_GMNB300</strain>
    </source>
</reference>
<protein>
    <submittedName>
        <fullName evidence="7">Uncharacterized protein</fullName>
    </submittedName>
</protein>
<evidence type="ECO:0000256" key="6">
    <source>
        <dbReference type="RuleBase" id="RU363053"/>
    </source>
</evidence>
<dbReference type="GO" id="GO:0016020">
    <property type="term" value="C:membrane"/>
    <property type="evidence" value="ECO:0007669"/>
    <property type="project" value="UniProtKB-SubCell"/>
</dbReference>
<feature type="transmembrane region" description="Helical" evidence="6">
    <location>
        <begin position="172"/>
        <end position="196"/>
    </location>
</feature>
<dbReference type="OrthoDB" id="10267969at2759"/>
<keyword evidence="3 6" id="KW-0812">Transmembrane</keyword>
<comment type="caution">
    <text evidence="7">The sequence shown here is derived from an EMBL/GenBank/DDBJ whole genome shotgun (WGS) entry which is preliminary data.</text>
</comment>
<dbReference type="GO" id="GO:0005739">
    <property type="term" value="C:mitochondrion"/>
    <property type="evidence" value="ECO:0007669"/>
    <property type="project" value="TreeGrafter"/>
</dbReference>
<evidence type="ECO:0000256" key="5">
    <source>
        <dbReference type="ARBA" id="ARBA00023136"/>
    </source>
</evidence>
<sequence>MLHSLRLRARRLTSSYLFGRIPLTHVLIFAIQLLGIGHVSLDFENHFSAKPVLTTMVTNSLLNGIADTVAQTVSAARLRGARAPPPSNSKKDGGVTIEIHELGEKGLPRHRNDGLQASSPYDVERLIRYMAWGFFMAPLQLAWFAWLSEAFPMGEDNKTGAALWRVLLDQVVFSPIGLALFFAFMTVTEGGGYVAVKRKLESVFGSTLKSNYVVWPAVQILNFRVIPLQYQLPFASTIGICWTTYLSLKNEAAEATFPG</sequence>
<gene>
    <name evidence="7" type="ORF">FN846DRAFT_906161</name>
</gene>
<proteinExistence type="inferred from homology"/>
<dbReference type="Proteomes" id="UP000326924">
    <property type="component" value="Unassembled WGS sequence"/>
</dbReference>
<keyword evidence="4 6" id="KW-1133">Transmembrane helix</keyword>
<name>A0A5J5EZ19_9PEZI</name>
<dbReference type="EMBL" id="VXIS01000068">
    <property type="protein sequence ID" value="KAA8908459.1"/>
    <property type="molecule type" value="Genomic_DNA"/>
</dbReference>
<evidence type="ECO:0000256" key="1">
    <source>
        <dbReference type="ARBA" id="ARBA00004141"/>
    </source>
</evidence>
<dbReference type="InterPro" id="IPR007248">
    <property type="entry name" value="Mpv17_PMP22"/>
</dbReference>
<evidence type="ECO:0000313" key="8">
    <source>
        <dbReference type="Proteomes" id="UP000326924"/>
    </source>
</evidence>
<keyword evidence="8" id="KW-1185">Reference proteome</keyword>
<evidence type="ECO:0000256" key="4">
    <source>
        <dbReference type="ARBA" id="ARBA00022989"/>
    </source>
</evidence>
<dbReference type="PANTHER" id="PTHR11266">
    <property type="entry name" value="PEROXISOMAL MEMBRANE PROTEIN 2, PXMP2 MPV17"/>
    <property type="match status" value="1"/>
</dbReference>
<keyword evidence="5 6" id="KW-0472">Membrane</keyword>
<feature type="transmembrane region" description="Helical" evidence="6">
    <location>
        <begin position="126"/>
        <end position="146"/>
    </location>
</feature>
<accession>A0A5J5EZ19</accession>
<dbReference type="Pfam" id="PF04117">
    <property type="entry name" value="Mpv17_PMP22"/>
    <property type="match status" value="1"/>
</dbReference>
<dbReference type="PANTHER" id="PTHR11266:SF50">
    <property type="entry name" value="VACUOLAR MEMBRANE PROTEIN YOR292C"/>
    <property type="match status" value="1"/>
</dbReference>
<dbReference type="FunCoup" id="A0A5J5EZ19">
    <property type="interactions" value="9"/>
</dbReference>
<evidence type="ECO:0000256" key="2">
    <source>
        <dbReference type="ARBA" id="ARBA00006824"/>
    </source>
</evidence>
<organism evidence="7 8">
    <name type="scientific">Sphaerosporella brunnea</name>
    <dbReference type="NCBI Taxonomy" id="1250544"/>
    <lineage>
        <taxon>Eukaryota</taxon>
        <taxon>Fungi</taxon>
        <taxon>Dikarya</taxon>
        <taxon>Ascomycota</taxon>
        <taxon>Pezizomycotina</taxon>
        <taxon>Pezizomycetes</taxon>
        <taxon>Pezizales</taxon>
        <taxon>Pyronemataceae</taxon>
        <taxon>Sphaerosporella</taxon>
    </lineage>
</organism>
<evidence type="ECO:0000256" key="3">
    <source>
        <dbReference type="ARBA" id="ARBA00022692"/>
    </source>
</evidence>